<protein>
    <submittedName>
        <fullName evidence="2">ZFHX4</fullName>
    </submittedName>
</protein>
<accession>A0A6J8EXK1</accession>
<proteinExistence type="predicted"/>
<evidence type="ECO:0000313" key="2">
    <source>
        <dbReference type="EMBL" id="CAC5424215.1"/>
    </source>
</evidence>
<organism evidence="2 3">
    <name type="scientific">Mytilus coruscus</name>
    <name type="common">Sea mussel</name>
    <dbReference type="NCBI Taxonomy" id="42192"/>
    <lineage>
        <taxon>Eukaryota</taxon>
        <taxon>Metazoa</taxon>
        <taxon>Spiralia</taxon>
        <taxon>Lophotrochozoa</taxon>
        <taxon>Mollusca</taxon>
        <taxon>Bivalvia</taxon>
        <taxon>Autobranchia</taxon>
        <taxon>Pteriomorphia</taxon>
        <taxon>Mytilida</taxon>
        <taxon>Mytiloidea</taxon>
        <taxon>Mytilidae</taxon>
        <taxon>Mytilinae</taxon>
        <taxon>Mytilus</taxon>
    </lineage>
</organism>
<dbReference type="EMBL" id="CACVKT020009964">
    <property type="protein sequence ID" value="CAC5424215.1"/>
    <property type="molecule type" value="Genomic_DNA"/>
</dbReference>
<evidence type="ECO:0000256" key="1">
    <source>
        <dbReference type="SAM" id="MobiDB-lite"/>
    </source>
</evidence>
<gene>
    <name evidence="2" type="ORF">MCOR_56139</name>
</gene>
<reference evidence="2 3" key="1">
    <citation type="submission" date="2020-06" db="EMBL/GenBank/DDBJ databases">
        <authorList>
            <person name="Li R."/>
            <person name="Bekaert M."/>
        </authorList>
    </citation>
    <scope>NUCLEOTIDE SEQUENCE [LARGE SCALE GENOMIC DNA]</scope>
    <source>
        <strain evidence="3">wild</strain>
    </source>
</reference>
<feature type="region of interest" description="Disordered" evidence="1">
    <location>
        <begin position="296"/>
        <end position="320"/>
    </location>
</feature>
<dbReference type="Proteomes" id="UP000507470">
    <property type="component" value="Unassembled WGS sequence"/>
</dbReference>
<name>A0A6J8EXK1_MYTCO</name>
<sequence length="320" mass="36209">MERERGYSIKINICPEVVLKSMPGIGDAIGNRIMDMRKKGINIDRDVLEQIPNLRVTEGLISMIDFGSSPSRENAGAGHPSIPVVDRDRQTTPIFSPLCVDIHEDIRDAPLRRVCSDPDVGRSEAYGDTPYFRPFPVHQQKENKHQIADMCNFGNKVSNWIEEHHANKATTHTGCYESKSYLKSIEQPDFRRTISPIAMQLVLESEIEKVSGEIESLLSELGHLSDVSGRDSLTPSPRTNMVVQHQQEQQNFADSLQRQQVLDLTTHSHYSRQHLNVENHQVPPVANFQQIDQQGINRPQPVDNSHQQDILPVTTNEMPK</sequence>
<dbReference type="AlphaFoldDB" id="A0A6J8EXK1"/>
<keyword evidence="3" id="KW-1185">Reference proteome</keyword>
<evidence type="ECO:0000313" key="3">
    <source>
        <dbReference type="Proteomes" id="UP000507470"/>
    </source>
</evidence>
<dbReference type="OrthoDB" id="10355628at2759"/>